<dbReference type="RefSeq" id="WP_290317461.1">
    <property type="nucleotide sequence ID" value="NZ_JAUFPN010000150.1"/>
</dbReference>
<evidence type="ECO:0000313" key="3">
    <source>
        <dbReference type="Proteomes" id="UP001529369"/>
    </source>
</evidence>
<evidence type="ECO:0000313" key="2">
    <source>
        <dbReference type="EMBL" id="MDN3565609.1"/>
    </source>
</evidence>
<dbReference type="PANTHER" id="PTHR47708">
    <property type="match status" value="1"/>
</dbReference>
<dbReference type="EMBL" id="JAUFPN010000150">
    <property type="protein sequence ID" value="MDN3565609.1"/>
    <property type="molecule type" value="Genomic_DNA"/>
</dbReference>
<evidence type="ECO:0000259" key="1">
    <source>
        <dbReference type="Pfam" id="PF07287"/>
    </source>
</evidence>
<name>A0ABT8A7C4_9PROT</name>
<keyword evidence="3" id="KW-1185">Reference proteome</keyword>
<accession>A0ABT8A7C4</accession>
<dbReference type="InterPro" id="IPR010839">
    <property type="entry name" value="AtuA_N"/>
</dbReference>
<comment type="caution">
    <text evidence="2">The sequence shown here is derived from an EMBL/GenBank/DDBJ whole genome shotgun (WGS) entry which is preliminary data.</text>
</comment>
<organism evidence="2 3">
    <name type="scientific">Paeniroseomonas aquatica</name>
    <dbReference type="NCBI Taxonomy" id="373043"/>
    <lineage>
        <taxon>Bacteria</taxon>
        <taxon>Pseudomonadati</taxon>
        <taxon>Pseudomonadota</taxon>
        <taxon>Alphaproteobacteria</taxon>
        <taxon>Acetobacterales</taxon>
        <taxon>Acetobacteraceae</taxon>
        <taxon>Paeniroseomonas</taxon>
    </lineage>
</organism>
<proteinExistence type="predicted"/>
<feature type="domain" description="Acyclic terpene utilisation N-terminal" evidence="1">
    <location>
        <begin position="5"/>
        <end position="448"/>
    </location>
</feature>
<sequence>MTFLVGNGGGFSGDRVDAPIPVVRSLMARGLPAAMFFETLGERTVALAQLERRRDPELGYEPMLERLLEPILADCFRARIPILGNFGAANPPAAARLVARLALRLGLPDLKIAVVGGDDVMGSIALDQLPVHEADGSIDTKSARLVAANAYIGAEPLVEALRLGADVVVAGRTSDPALAIAPLVHHFGWSFEDWEKLAVGAACGHLLECGSQVTGGVFWDPGFKDIPDPANIGFPIAEVTAEGGLIITKPEDTGGIVDLRTIKEQLLYELHDPAHYITPDVVLDISGCHVEQLGKDRVAIHGLRGHPRPETLKVTASFEGSWLGEGEVSVAGPNALARARATADVLLRRLEMRQLGVRARVDLIGVASVLDSDDGALWRGYEGPEPPEVRIRLAAEGADRDNVDQAAREVLAMLCCGTAGTGGARWRLTPRILTRSYLVLRERVPTSVMVRSAREMVG</sequence>
<dbReference type="PANTHER" id="PTHR47708:SF2">
    <property type="entry name" value="SI:CH73-132F6.5"/>
    <property type="match status" value="1"/>
</dbReference>
<protein>
    <submittedName>
        <fullName evidence="2">Acyclic terpene utilization AtuA family protein</fullName>
    </submittedName>
</protein>
<gene>
    <name evidence="2" type="ORF">QWZ14_14675</name>
</gene>
<dbReference type="Pfam" id="PF07287">
    <property type="entry name" value="AtuA"/>
    <property type="match status" value="1"/>
</dbReference>
<reference evidence="3" key="1">
    <citation type="journal article" date="2019" name="Int. J. Syst. Evol. Microbiol.">
        <title>The Global Catalogue of Microorganisms (GCM) 10K type strain sequencing project: providing services to taxonomists for standard genome sequencing and annotation.</title>
        <authorList>
            <consortium name="The Broad Institute Genomics Platform"/>
            <consortium name="The Broad Institute Genome Sequencing Center for Infectious Disease"/>
            <person name="Wu L."/>
            <person name="Ma J."/>
        </authorList>
    </citation>
    <scope>NUCLEOTIDE SEQUENCE [LARGE SCALE GENOMIC DNA]</scope>
    <source>
        <strain evidence="3">CECT 7131</strain>
    </source>
</reference>
<dbReference type="Proteomes" id="UP001529369">
    <property type="component" value="Unassembled WGS sequence"/>
</dbReference>